<dbReference type="AlphaFoldDB" id="A0A537JG95"/>
<evidence type="ECO:0000256" key="1">
    <source>
        <dbReference type="ARBA" id="ARBA00022729"/>
    </source>
</evidence>
<keyword evidence="1 2" id="KW-0732">Signal</keyword>
<proteinExistence type="predicted"/>
<dbReference type="Gene3D" id="3.40.190.10">
    <property type="entry name" value="Periplasmic binding protein-like II"/>
    <property type="match status" value="1"/>
</dbReference>
<feature type="chain" id="PRO_5022215060" description="Extracellular solute-binding protein" evidence="2">
    <location>
        <begin position="28"/>
        <end position="135"/>
    </location>
</feature>
<gene>
    <name evidence="3" type="ORF">E6H04_04625</name>
</gene>
<feature type="signal peptide" evidence="2">
    <location>
        <begin position="1"/>
        <end position="27"/>
    </location>
</feature>
<name>A0A537JG95_9BACT</name>
<dbReference type="SUPFAM" id="SSF53850">
    <property type="entry name" value="Periplasmic binding protein-like II"/>
    <property type="match status" value="1"/>
</dbReference>
<feature type="non-terminal residue" evidence="3">
    <location>
        <position position="135"/>
    </location>
</feature>
<dbReference type="PANTHER" id="PTHR30006">
    <property type="entry name" value="THIAMINE-BINDING PERIPLASMIC PROTEIN-RELATED"/>
    <property type="match status" value="1"/>
</dbReference>
<protein>
    <recommendedName>
        <fullName evidence="5">Extracellular solute-binding protein</fullName>
    </recommendedName>
</protein>
<evidence type="ECO:0000313" key="3">
    <source>
        <dbReference type="EMBL" id="TMI82514.1"/>
    </source>
</evidence>
<comment type="caution">
    <text evidence="3">The sequence shown here is derived from an EMBL/GenBank/DDBJ whole genome shotgun (WGS) entry which is preliminary data.</text>
</comment>
<sequence length="135" mass="14453">MFRSGEPRDVFHPMALLGILAVAAALAAGVDAAPASLEDAARQEGKVIVYGSIESETMGAISKAFTQKYGVGVDYWRGASNKVMDRTQTEFLSGRPASDVVLTNRGPMQLLKKHGVFARYLSPQNANFPPGVKDP</sequence>
<evidence type="ECO:0000256" key="2">
    <source>
        <dbReference type="SAM" id="SignalP"/>
    </source>
</evidence>
<accession>A0A537JG95</accession>
<evidence type="ECO:0000313" key="4">
    <source>
        <dbReference type="Proteomes" id="UP000320048"/>
    </source>
</evidence>
<organism evidence="3 4">
    <name type="scientific">Candidatus Segetimicrobium genomatis</name>
    <dbReference type="NCBI Taxonomy" id="2569760"/>
    <lineage>
        <taxon>Bacteria</taxon>
        <taxon>Bacillati</taxon>
        <taxon>Candidatus Sysuimicrobiota</taxon>
        <taxon>Candidatus Sysuimicrobiia</taxon>
        <taxon>Candidatus Sysuimicrobiales</taxon>
        <taxon>Candidatus Segetimicrobiaceae</taxon>
        <taxon>Candidatus Segetimicrobium</taxon>
    </lineage>
</organism>
<evidence type="ECO:0008006" key="5">
    <source>
        <dbReference type="Google" id="ProtNLM"/>
    </source>
</evidence>
<reference evidence="3 4" key="1">
    <citation type="journal article" date="2019" name="Nat. Microbiol.">
        <title>Mediterranean grassland soil C-N compound turnover is dependent on rainfall and depth, and is mediated by genomically divergent microorganisms.</title>
        <authorList>
            <person name="Diamond S."/>
            <person name="Andeer P.F."/>
            <person name="Li Z."/>
            <person name="Crits-Christoph A."/>
            <person name="Burstein D."/>
            <person name="Anantharaman K."/>
            <person name="Lane K.R."/>
            <person name="Thomas B.C."/>
            <person name="Pan C."/>
            <person name="Northen T.R."/>
            <person name="Banfield J.F."/>
        </authorList>
    </citation>
    <scope>NUCLEOTIDE SEQUENCE [LARGE SCALE GENOMIC DNA]</scope>
    <source>
        <strain evidence="3">NP_7</strain>
    </source>
</reference>
<dbReference type="Proteomes" id="UP000320048">
    <property type="component" value="Unassembled WGS sequence"/>
</dbReference>
<dbReference type="EMBL" id="VBAO01000122">
    <property type="protein sequence ID" value="TMI82514.1"/>
    <property type="molecule type" value="Genomic_DNA"/>
</dbReference>